<protein>
    <submittedName>
        <fullName evidence="3">Delta-lactam-biosynthetic de-N-acetylase</fullName>
    </submittedName>
</protein>
<dbReference type="InterPro" id="IPR011330">
    <property type="entry name" value="Glyco_hydro/deAcase_b/a-brl"/>
</dbReference>
<keyword evidence="1" id="KW-0732">Signal</keyword>
<dbReference type="InterPro" id="IPR050248">
    <property type="entry name" value="Polysacc_deacetylase_ArnD"/>
</dbReference>
<reference evidence="3 4" key="1">
    <citation type="submission" date="2011-09" db="EMBL/GenBank/DDBJ databases">
        <title>The Genome Sequence of Bacillus smithii 7_3_47FAA.</title>
        <authorList>
            <consortium name="The Broad Institute Genome Sequencing Platform"/>
            <person name="Earl A."/>
            <person name="Ward D."/>
            <person name="Feldgarden M."/>
            <person name="Gevers D."/>
            <person name="Daigneault M."/>
            <person name="Strauss J."/>
            <person name="Allen-Vercoe E."/>
            <person name="Young S.K."/>
            <person name="Zeng Q."/>
            <person name="Gargeya S."/>
            <person name="Fitzgerald M."/>
            <person name="Haas B."/>
            <person name="Abouelleil A."/>
            <person name="Alvarado L."/>
            <person name="Arachchi H.M."/>
            <person name="Berlin A."/>
            <person name="Brown A."/>
            <person name="Chapman S.B."/>
            <person name="Chen Z."/>
            <person name="Dunbar C."/>
            <person name="Freedman E."/>
            <person name="Gearin G."/>
            <person name="Goldberg J."/>
            <person name="Griggs A."/>
            <person name="Gujja S."/>
            <person name="Heiman D."/>
            <person name="Howarth C."/>
            <person name="Larson L."/>
            <person name="Lui A."/>
            <person name="MacDonald P.J.P."/>
            <person name="Montmayeur A."/>
            <person name="Murphy C."/>
            <person name="Neiman D."/>
            <person name="Pearson M."/>
            <person name="Priest M."/>
            <person name="Roberts A."/>
            <person name="Saif S."/>
            <person name="Shea T."/>
            <person name="Shenoy N."/>
            <person name="Sisk P."/>
            <person name="Stolte C."/>
            <person name="Sykes S."/>
            <person name="Wortman J."/>
            <person name="Nusbaum C."/>
            <person name="Birren B."/>
        </authorList>
    </citation>
    <scope>NUCLEOTIDE SEQUENCE [LARGE SCALE GENOMIC DNA]</scope>
    <source>
        <strain evidence="3 4">7_3_47FAA</strain>
    </source>
</reference>
<dbReference type="RefSeq" id="WP_003354699.1">
    <property type="nucleotide sequence ID" value="NZ_JH414757.1"/>
</dbReference>
<dbReference type="PANTHER" id="PTHR10587:SF78">
    <property type="entry name" value="PEPTIDOGLYCAN-N-ACETYLMURAMIC ACID DEACETYLASE PDAA"/>
    <property type="match status" value="1"/>
</dbReference>
<dbReference type="PROSITE" id="PS51677">
    <property type="entry name" value="NODB"/>
    <property type="match status" value="1"/>
</dbReference>
<dbReference type="PATRIC" id="fig|665952.3.peg.2513"/>
<evidence type="ECO:0000256" key="1">
    <source>
        <dbReference type="SAM" id="SignalP"/>
    </source>
</evidence>
<sequence length="262" mass="29989">MRRRTLIVWISALLLACFMATPASALSNQPIHWGFKKAQNGKPAEAGQEYDELLAKYGSYYKGPSNKKILYLTFDNGYENGYTAQILDVLKKEHVPAAFFVTGHYLKTAPELVQRMVKEGHIVGNHSWSHPDLTQVSDEKLKLELKKVKEETAKLTKQKEMNYMRPPRGILSERTLALAKEEGYTHVLWSLAFVDWQTNNQKGWKYAYQNIMAQAHPGAILLLHTVSKDNAEALEKVIQDLKKEGYQFKSLDYLTKSQNKKK</sequence>
<dbReference type="NCBIfam" id="TIGR02884">
    <property type="entry name" value="spore_pdaA"/>
    <property type="match status" value="1"/>
</dbReference>
<dbReference type="Gene3D" id="3.20.20.370">
    <property type="entry name" value="Glycoside hydrolase/deacetylase"/>
    <property type="match status" value="1"/>
</dbReference>
<dbReference type="Pfam" id="PF01522">
    <property type="entry name" value="Polysacc_deac_1"/>
    <property type="match status" value="1"/>
</dbReference>
<accession>G9QN19</accession>
<feature type="domain" description="NodB homology" evidence="2">
    <location>
        <begin position="68"/>
        <end position="249"/>
    </location>
</feature>
<evidence type="ECO:0000259" key="2">
    <source>
        <dbReference type="PROSITE" id="PS51677"/>
    </source>
</evidence>
<dbReference type="GO" id="GO:0005975">
    <property type="term" value="P:carbohydrate metabolic process"/>
    <property type="evidence" value="ECO:0007669"/>
    <property type="project" value="InterPro"/>
</dbReference>
<dbReference type="PANTHER" id="PTHR10587">
    <property type="entry name" value="GLYCOSYL TRANSFERASE-RELATED"/>
    <property type="match status" value="1"/>
</dbReference>
<dbReference type="CDD" id="cd10948">
    <property type="entry name" value="CE4_BsPdaA_like"/>
    <property type="match status" value="1"/>
</dbReference>
<gene>
    <name evidence="3" type="ORF">HMPREF1015_00936</name>
</gene>
<dbReference type="AlphaFoldDB" id="G9QN19"/>
<proteinExistence type="predicted"/>
<keyword evidence="4" id="KW-1185">Reference proteome</keyword>
<name>G9QN19_9BACI</name>
<dbReference type="GO" id="GO:0016810">
    <property type="term" value="F:hydrolase activity, acting on carbon-nitrogen (but not peptide) bonds"/>
    <property type="evidence" value="ECO:0007669"/>
    <property type="project" value="InterPro"/>
</dbReference>
<dbReference type="EMBL" id="ACWF01000122">
    <property type="protein sequence ID" value="EHL76586.1"/>
    <property type="molecule type" value="Genomic_DNA"/>
</dbReference>
<evidence type="ECO:0000313" key="3">
    <source>
        <dbReference type="EMBL" id="EHL76586.1"/>
    </source>
</evidence>
<evidence type="ECO:0000313" key="4">
    <source>
        <dbReference type="Proteomes" id="UP000011747"/>
    </source>
</evidence>
<dbReference type="SUPFAM" id="SSF88713">
    <property type="entry name" value="Glycoside hydrolase/deacetylase"/>
    <property type="match status" value="1"/>
</dbReference>
<dbReference type="InterPro" id="IPR002509">
    <property type="entry name" value="NODB_dom"/>
</dbReference>
<dbReference type="InterPro" id="IPR014235">
    <property type="entry name" value="Spore_PdaA"/>
</dbReference>
<dbReference type="HOGENOM" id="CLU_021264_12_1_9"/>
<feature type="chain" id="PRO_5003526187" evidence="1">
    <location>
        <begin position="26"/>
        <end position="262"/>
    </location>
</feature>
<dbReference type="PROSITE" id="PS51257">
    <property type="entry name" value="PROKAR_LIPOPROTEIN"/>
    <property type="match status" value="1"/>
</dbReference>
<feature type="signal peptide" evidence="1">
    <location>
        <begin position="1"/>
        <end position="25"/>
    </location>
</feature>
<organism evidence="3 4">
    <name type="scientific">Bacillus smithii 7_3_47FAA</name>
    <dbReference type="NCBI Taxonomy" id="665952"/>
    <lineage>
        <taxon>Bacteria</taxon>
        <taxon>Bacillati</taxon>
        <taxon>Bacillota</taxon>
        <taxon>Bacilli</taxon>
        <taxon>Bacillales</taxon>
        <taxon>Bacillaceae</taxon>
        <taxon>Bacillus</taxon>
    </lineage>
</organism>
<dbReference type="GO" id="GO:0016020">
    <property type="term" value="C:membrane"/>
    <property type="evidence" value="ECO:0007669"/>
    <property type="project" value="TreeGrafter"/>
</dbReference>
<comment type="caution">
    <text evidence="3">The sequence shown here is derived from an EMBL/GenBank/DDBJ whole genome shotgun (WGS) entry which is preliminary data.</text>
</comment>
<dbReference type="Proteomes" id="UP000011747">
    <property type="component" value="Unassembled WGS sequence"/>
</dbReference>
<dbReference type="GeneID" id="87580900"/>